<dbReference type="eggNOG" id="COG2223">
    <property type="taxonomic scope" value="Bacteria"/>
</dbReference>
<feature type="transmembrane region" description="Helical" evidence="4">
    <location>
        <begin position="333"/>
        <end position="352"/>
    </location>
</feature>
<dbReference type="PANTHER" id="PTHR23537:SF1">
    <property type="entry name" value="SUGAR TRANSPORTER"/>
    <property type="match status" value="1"/>
</dbReference>
<sequence>MRMAIVFGMNQVISHGFGLFLFAALVPLMRESIAINHWHLALVGALTQMAYLGGAMLLGLVGPRLKTATLALATGTVSTLLLFSMSQLRDPLVMVVALVFLAASAAMSWGSIVEIVSRCAQPHKRSTYLSCASSGTAWGYALSGQLLLWVVPAWGWESCWIVAGLTGSLVVGLTGLLLRGLKAPISDRTDSGDAAIPVSRLLSTILTERTALFACLICFLVGFSTMPFSNWLNSYLEELSLPASLGGYCWSIVGFTGMVAGFVIGKLADRKGHAGALLLIFGCFALGLLAFAYDPANAALIASFGYGLMYFPMWGIVAGWVNQHYSSTATMQIGGLCMVTFGLGGTLGNLLMGLIRDSTGSLQAGYATLAFVAMLLAGLGLHIKRAEKKHLPDSGVPKPV</sequence>
<dbReference type="AlphaFoldDB" id="B9YZG7"/>
<dbReference type="Pfam" id="PF07690">
    <property type="entry name" value="MFS_1"/>
    <property type="match status" value="1"/>
</dbReference>
<feature type="transmembrane region" description="Helical" evidence="4">
    <location>
        <begin position="364"/>
        <end position="383"/>
    </location>
</feature>
<feature type="transmembrane region" description="Helical" evidence="4">
    <location>
        <begin position="137"/>
        <end position="154"/>
    </location>
</feature>
<evidence type="ECO:0000256" key="4">
    <source>
        <dbReference type="SAM" id="Phobius"/>
    </source>
</evidence>
<feature type="transmembrane region" description="Helical" evidence="4">
    <location>
        <begin position="160"/>
        <end position="178"/>
    </location>
</feature>
<dbReference type="InterPro" id="IPR011701">
    <property type="entry name" value="MFS"/>
</dbReference>
<reference evidence="6 7" key="1">
    <citation type="submission" date="2009-02" db="EMBL/GenBank/DDBJ databases">
        <title>Sequencing of the draft genome and assembly of Lutiella nitroferrum 2002.</title>
        <authorList>
            <consortium name="US DOE Joint Genome Institute (JGI-PGF)"/>
            <person name="Lucas S."/>
            <person name="Copeland A."/>
            <person name="Lapidus A."/>
            <person name="Glavina del Rio T."/>
            <person name="Tice H."/>
            <person name="Bruce D."/>
            <person name="Goodwin L."/>
            <person name="Pitluck S."/>
            <person name="Larimer F."/>
            <person name="Land M.L."/>
            <person name="Hauser L."/>
            <person name="Coates J.D."/>
        </authorList>
    </citation>
    <scope>NUCLEOTIDE SEQUENCE [LARGE SCALE GENOMIC DNA]</scope>
    <source>
        <strain evidence="6 7">2002</strain>
    </source>
</reference>
<evidence type="ECO:0000313" key="6">
    <source>
        <dbReference type="EMBL" id="EEG10520.1"/>
    </source>
</evidence>
<comment type="caution">
    <text evidence="6">The sequence shown here is derived from an EMBL/GenBank/DDBJ whole genome shotgun (WGS) entry which is preliminary data.</text>
</comment>
<dbReference type="InterPro" id="IPR036259">
    <property type="entry name" value="MFS_trans_sf"/>
</dbReference>
<feature type="transmembrane region" description="Helical" evidence="4">
    <location>
        <begin position="40"/>
        <end position="61"/>
    </location>
</feature>
<feature type="transmembrane region" description="Helical" evidence="4">
    <location>
        <begin position="276"/>
        <end position="293"/>
    </location>
</feature>
<feature type="transmembrane region" description="Helical" evidence="4">
    <location>
        <begin position="299"/>
        <end position="321"/>
    </location>
</feature>
<keyword evidence="2 4" id="KW-1133">Transmembrane helix</keyword>
<evidence type="ECO:0000259" key="5">
    <source>
        <dbReference type="PROSITE" id="PS50850"/>
    </source>
</evidence>
<dbReference type="Gene3D" id="1.20.1250.20">
    <property type="entry name" value="MFS general substrate transporter like domains"/>
    <property type="match status" value="2"/>
</dbReference>
<organism evidence="6 7">
    <name type="scientific">Pseudogulbenkiania ferrooxidans 2002</name>
    <dbReference type="NCBI Taxonomy" id="279714"/>
    <lineage>
        <taxon>Bacteria</taxon>
        <taxon>Pseudomonadati</taxon>
        <taxon>Pseudomonadota</taxon>
        <taxon>Betaproteobacteria</taxon>
        <taxon>Neisseriales</taxon>
        <taxon>Chromobacteriaceae</taxon>
        <taxon>Pseudogulbenkiania</taxon>
    </lineage>
</organism>
<evidence type="ECO:0000256" key="1">
    <source>
        <dbReference type="ARBA" id="ARBA00022692"/>
    </source>
</evidence>
<dbReference type="GO" id="GO:0022857">
    <property type="term" value="F:transmembrane transporter activity"/>
    <property type="evidence" value="ECO:0007669"/>
    <property type="project" value="InterPro"/>
</dbReference>
<dbReference type="PANTHER" id="PTHR23537">
    <property type="match status" value="1"/>
</dbReference>
<feature type="transmembrane region" description="Helical" evidence="4">
    <location>
        <begin position="245"/>
        <end position="264"/>
    </location>
</feature>
<name>B9YZG7_9NEIS</name>
<proteinExistence type="predicted"/>
<dbReference type="SUPFAM" id="SSF103473">
    <property type="entry name" value="MFS general substrate transporter"/>
    <property type="match status" value="1"/>
</dbReference>
<protein>
    <submittedName>
        <fullName evidence="6">Major facilitator superfamily MFS_1</fullName>
    </submittedName>
</protein>
<accession>B9YZG7</accession>
<dbReference type="InterPro" id="IPR010645">
    <property type="entry name" value="MFS_4"/>
</dbReference>
<evidence type="ECO:0000313" key="7">
    <source>
        <dbReference type="Proteomes" id="UP000003165"/>
    </source>
</evidence>
<dbReference type="EMBL" id="ACIS01000001">
    <property type="protein sequence ID" value="EEG10520.1"/>
    <property type="molecule type" value="Genomic_DNA"/>
</dbReference>
<dbReference type="Proteomes" id="UP000003165">
    <property type="component" value="Unassembled WGS sequence"/>
</dbReference>
<evidence type="ECO:0000256" key="3">
    <source>
        <dbReference type="ARBA" id="ARBA00023136"/>
    </source>
</evidence>
<keyword evidence="3 4" id="KW-0472">Membrane</keyword>
<feature type="domain" description="Major facilitator superfamily (MFS) profile" evidence="5">
    <location>
        <begin position="1"/>
        <end position="390"/>
    </location>
</feature>
<evidence type="ECO:0000256" key="2">
    <source>
        <dbReference type="ARBA" id="ARBA00022989"/>
    </source>
</evidence>
<dbReference type="PROSITE" id="PS50850">
    <property type="entry name" value="MFS"/>
    <property type="match status" value="1"/>
</dbReference>
<feature type="transmembrane region" description="Helical" evidence="4">
    <location>
        <begin position="68"/>
        <end position="86"/>
    </location>
</feature>
<dbReference type="InterPro" id="IPR020846">
    <property type="entry name" value="MFS_dom"/>
</dbReference>
<gene>
    <name evidence="6" type="ORF">FuraDRAFT_0502</name>
</gene>
<keyword evidence="7" id="KW-1185">Reference proteome</keyword>
<keyword evidence="1 4" id="KW-0812">Transmembrane</keyword>
<feature type="transmembrane region" description="Helical" evidence="4">
    <location>
        <begin position="210"/>
        <end position="233"/>
    </location>
</feature>
<feature type="transmembrane region" description="Helical" evidence="4">
    <location>
        <begin position="92"/>
        <end position="116"/>
    </location>
</feature>
<dbReference type="GO" id="GO:0005886">
    <property type="term" value="C:plasma membrane"/>
    <property type="evidence" value="ECO:0007669"/>
    <property type="project" value="TreeGrafter"/>
</dbReference>